<proteinExistence type="predicted"/>
<keyword evidence="3" id="KW-1185">Reference proteome</keyword>
<protein>
    <submittedName>
        <fullName evidence="2">Uncharacterized protein</fullName>
    </submittedName>
</protein>
<feature type="chain" id="PRO_5039941170" evidence="1">
    <location>
        <begin position="21"/>
        <end position="95"/>
    </location>
</feature>
<reference evidence="2" key="1">
    <citation type="submission" date="2020-09" db="EMBL/GenBank/DDBJ databases">
        <title>De no assembly of potato wild relative species, Solanum commersonii.</title>
        <authorList>
            <person name="Cho K."/>
        </authorList>
    </citation>
    <scope>NUCLEOTIDE SEQUENCE</scope>
    <source>
        <strain evidence="2">LZ3.2</strain>
        <tissue evidence="2">Leaf</tissue>
    </source>
</reference>
<feature type="signal peptide" evidence="1">
    <location>
        <begin position="1"/>
        <end position="20"/>
    </location>
</feature>
<dbReference type="AlphaFoldDB" id="A0A9J5W1C6"/>
<evidence type="ECO:0000313" key="2">
    <source>
        <dbReference type="EMBL" id="KAG5568942.1"/>
    </source>
</evidence>
<keyword evidence="1" id="KW-0732">Signal</keyword>
<dbReference type="Proteomes" id="UP000824120">
    <property type="component" value="Unassembled WGS sequence"/>
</dbReference>
<comment type="caution">
    <text evidence="2">The sequence shown here is derived from an EMBL/GenBank/DDBJ whole genome shotgun (WGS) entry which is preliminary data.</text>
</comment>
<organism evidence="2 3">
    <name type="scientific">Solanum commersonii</name>
    <name type="common">Commerson's wild potato</name>
    <name type="synonym">Commerson's nightshade</name>
    <dbReference type="NCBI Taxonomy" id="4109"/>
    <lineage>
        <taxon>Eukaryota</taxon>
        <taxon>Viridiplantae</taxon>
        <taxon>Streptophyta</taxon>
        <taxon>Embryophyta</taxon>
        <taxon>Tracheophyta</taxon>
        <taxon>Spermatophyta</taxon>
        <taxon>Magnoliopsida</taxon>
        <taxon>eudicotyledons</taxon>
        <taxon>Gunneridae</taxon>
        <taxon>Pentapetalae</taxon>
        <taxon>asterids</taxon>
        <taxon>lamiids</taxon>
        <taxon>Solanales</taxon>
        <taxon>Solanaceae</taxon>
        <taxon>Solanoideae</taxon>
        <taxon>Solaneae</taxon>
        <taxon>Solanum</taxon>
    </lineage>
</organism>
<evidence type="ECO:0000256" key="1">
    <source>
        <dbReference type="SAM" id="SignalP"/>
    </source>
</evidence>
<sequence>MGAPVGLVGVLRGRLMACMACPCYAVGAYKTCRRTAAGRLCAAEGTFFDRLDALSVERQWVFWAFASLMACMARPRYAAGGAGRTGTHGQVRWAL</sequence>
<accession>A0A9J5W1C6</accession>
<gene>
    <name evidence="2" type="ORF">H5410_063986</name>
</gene>
<dbReference type="EMBL" id="JACXVP010000019">
    <property type="protein sequence ID" value="KAG5568942.1"/>
    <property type="molecule type" value="Genomic_DNA"/>
</dbReference>
<evidence type="ECO:0000313" key="3">
    <source>
        <dbReference type="Proteomes" id="UP000824120"/>
    </source>
</evidence>
<name>A0A9J5W1C6_SOLCO</name>